<dbReference type="EMBL" id="VMTY01000013">
    <property type="protein sequence ID" value="TVU56870.1"/>
    <property type="molecule type" value="Genomic_DNA"/>
</dbReference>
<reference evidence="1 2" key="1">
    <citation type="submission" date="2019-07" db="EMBL/GenBank/DDBJ databases">
        <title>Draft genome of C. aurimucosum strain 14-2523.</title>
        <authorList>
            <person name="Pacheco L.G.C."/>
            <person name="Aguiar E.R.G.R."/>
            <person name="Navas J."/>
            <person name="Santos C.S."/>
            <person name="Rocha D.J.P.G."/>
        </authorList>
    </citation>
    <scope>NUCLEOTIDE SEQUENCE [LARGE SCALE GENOMIC DNA]</scope>
    <source>
        <strain evidence="1 2">14-2523</strain>
    </source>
</reference>
<dbReference type="AlphaFoldDB" id="A0A558GJ15"/>
<gene>
    <name evidence="1" type="ORF">FQK23_05465</name>
</gene>
<protein>
    <submittedName>
        <fullName evidence="1">Deoxyribose-phosphate aldolase</fullName>
    </submittedName>
</protein>
<evidence type="ECO:0000313" key="1">
    <source>
        <dbReference type="EMBL" id="TVU56870.1"/>
    </source>
</evidence>
<dbReference type="SUPFAM" id="SSF51569">
    <property type="entry name" value="Aldolase"/>
    <property type="match status" value="1"/>
</dbReference>
<dbReference type="Proteomes" id="UP000320531">
    <property type="component" value="Unassembled WGS sequence"/>
</dbReference>
<proteinExistence type="predicted"/>
<dbReference type="Gene3D" id="3.20.20.70">
    <property type="entry name" value="Aldolase class I"/>
    <property type="match status" value="1"/>
</dbReference>
<accession>A0A558GJ15</accession>
<evidence type="ECO:0000313" key="2">
    <source>
        <dbReference type="Proteomes" id="UP000320531"/>
    </source>
</evidence>
<sequence length="151" mass="15863">MLNLLEASVEEARTQSAGQQRALVSPHHVLAAEGAEHVIAVAGYPTGRHHSLVKAAEARLAVQSGAAEVWVAVDALLGDATSLLSELVTLREACPLPVRLGLILPEHPALPVAEYLRAAEQAGYQCLIETGSVVSDDEALDTQLSVESLNS</sequence>
<comment type="caution">
    <text evidence="1">The sequence shown here is derived from an EMBL/GenBank/DDBJ whole genome shotgun (WGS) entry which is preliminary data.</text>
</comment>
<organism evidence="1 2">
    <name type="scientific">Corynebacterium aurimucosum</name>
    <dbReference type="NCBI Taxonomy" id="169292"/>
    <lineage>
        <taxon>Bacteria</taxon>
        <taxon>Bacillati</taxon>
        <taxon>Actinomycetota</taxon>
        <taxon>Actinomycetes</taxon>
        <taxon>Mycobacteriales</taxon>
        <taxon>Corynebacteriaceae</taxon>
        <taxon>Corynebacterium</taxon>
    </lineage>
</organism>
<name>A0A558GJ15_9CORY</name>
<dbReference type="InterPro" id="IPR013785">
    <property type="entry name" value="Aldolase_TIM"/>
</dbReference>